<reference evidence="1 2" key="3">
    <citation type="journal article" date="2010" name="BMC Genomics">
        <title>Transcriptome sequencing and comparative analysis of cucumber flowers with different sex types.</title>
        <authorList>
            <person name="Guo S."/>
            <person name="Zheng Y."/>
            <person name="Joung J.G."/>
            <person name="Liu S."/>
            <person name="Zhang Z."/>
            <person name="Crasta O.R."/>
            <person name="Sobral B.W."/>
            <person name="Xu Y."/>
            <person name="Huang S."/>
            <person name="Fei Z."/>
        </authorList>
    </citation>
    <scope>NUCLEOTIDE SEQUENCE [LARGE SCALE GENOMIC DNA]</scope>
    <source>
        <strain evidence="2">cv. 9930</strain>
    </source>
</reference>
<keyword evidence="2" id="KW-1185">Reference proteome</keyword>
<name>A0A0A0KZ25_CUCSA</name>
<dbReference type="AlphaFoldDB" id="A0A0A0KZ25"/>
<dbReference type="Proteomes" id="UP000029981">
    <property type="component" value="Chromosome 4"/>
</dbReference>
<accession>A0A0A0KZ25</accession>
<sequence>MEVVSLYRHAFSLPLHRSGCQELGLFSTSSSLLMNGFRSLQYSSSLHQQANLGNAGKLFLAQKSCSS</sequence>
<reference evidence="1 2" key="1">
    <citation type="journal article" date="2009" name="Nat. Genet.">
        <title>The genome of the cucumber, Cucumis sativus L.</title>
        <authorList>
            <person name="Huang S."/>
            <person name="Li R."/>
            <person name="Zhang Z."/>
            <person name="Li L."/>
            <person name="Gu X."/>
            <person name="Fan W."/>
            <person name="Lucas W.J."/>
            <person name="Wang X."/>
            <person name="Xie B."/>
            <person name="Ni P."/>
            <person name="Ren Y."/>
            <person name="Zhu H."/>
            <person name="Li J."/>
            <person name="Lin K."/>
            <person name="Jin W."/>
            <person name="Fei Z."/>
            <person name="Li G."/>
            <person name="Staub J."/>
            <person name="Kilian A."/>
            <person name="van der Vossen E.A."/>
            <person name="Wu Y."/>
            <person name="Guo J."/>
            <person name="He J."/>
            <person name="Jia Z."/>
            <person name="Ren Y."/>
            <person name="Tian G."/>
            <person name="Lu Y."/>
            <person name="Ruan J."/>
            <person name="Qian W."/>
            <person name="Wang M."/>
            <person name="Huang Q."/>
            <person name="Li B."/>
            <person name="Xuan Z."/>
            <person name="Cao J."/>
            <person name="Asan"/>
            <person name="Wu Z."/>
            <person name="Zhang J."/>
            <person name="Cai Q."/>
            <person name="Bai Y."/>
            <person name="Zhao B."/>
            <person name="Han Y."/>
            <person name="Li Y."/>
            <person name="Li X."/>
            <person name="Wang S."/>
            <person name="Shi Q."/>
            <person name="Liu S."/>
            <person name="Cho W.K."/>
            <person name="Kim J.Y."/>
            <person name="Xu Y."/>
            <person name="Heller-Uszynska K."/>
            <person name="Miao H."/>
            <person name="Cheng Z."/>
            <person name="Zhang S."/>
            <person name="Wu J."/>
            <person name="Yang Y."/>
            <person name="Kang H."/>
            <person name="Li M."/>
            <person name="Liang H."/>
            <person name="Ren X."/>
            <person name="Shi Z."/>
            <person name="Wen M."/>
            <person name="Jian M."/>
            <person name="Yang H."/>
            <person name="Zhang G."/>
            <person name="Yang Z."/>
            <person name="Chen R."/>
            <person name="Liu S."/>
            <person name="Li J."/>
            <person name="Ma L."/>
            <person name="Liu H."/>
            <person name="Zhou Y."/>
            <person name="Zhao J."/>
            <person name="Fang X."/>
            <person name="Li G."/>
            <person name="Fang L."/>
            <person name="Li Y."/>
            <person name="Liu D."/>
            <person name="Zheng H."/>
            <person name="Zhang Y."/>
            <person name="Qin N."/>
            <person name="Li Z."/>
            <person name="Yang G."/>
            <person name="Yang S."/>
            <person name="Bolund L."/>
            <person name="Kristiansen K."/>
            <person name="Zheng H."/>
            <person name="Li S."/>
            <person name="Zhang X."/>
            <person name="Yang H."/>
            <person name="Wang J."/>
            <person name="Sun R."/>
            <person name="Zhang B."/>
            <person name="Jiang S."/>
            <person name="Wang J."/>
            <person name="Du Y."/>
            <person name="Li S."/>
        </authorList>
    </citation>
    <scope>NUCLEOTIDE SEQUENCE [LARGE SCALE GENOMIC DNA]</scope>
    <source>
        <strain evidence="2">cv. 9930</strain>
    </source>
</reference>
<protein>
    <submittedName>
        <fullName evidence="1">Uncharacterized protein</fullName>
    </submittedName>
</protein>
<evidence type="ECO:0000313" key="1">
    <source>
        <dbReference type="EMBL" id="KGN54768.1"/>
    </source>
</evidence>
<reference evidence="1 2" key="2">
    <citation type="journal article" date="2009" name="PLoS ONE">
        <title>An integrated genetic and cytogenetic map of the cucumber genome.</title>
        <authorList>
            <person name="Ren Y."/>
            <person name="Zhang Z."/>
            <person name="Liu J."/>
            <person name="Staub J.E."/>
            <person name="Han Y."/>
            <person name="Cheng Z."/>
            <person name="Li X."/>
            <person name="Lu J."/>
            <person name="Miao H."/>
            <person name="Kang H."/>
            <person name="Xie B."/>
            <person name="Gu X."/>
            <person name="Wang X."/>
            <person name="Du Y."/>
            <person name="Jin W."/>
            <person name="Huang S."/>
        </authorList>
    </citation>
    <scope>NUCLEOTIDE SEQUENCE [LARGE SCALE GENOMIC DNA]</scope>
    <source>
        <strain evidence="2">cv. 9930</strain>
    </source>
</reference>
<organism evidence="1 2">
    <name type="scientific">Cucumis sativus</name>
    <name type="common">Cucumber</name>
    <dbReference type="NCBI Taxonomy" id="3659"/>
    <lineage>
        <taxon>Eukaryota</taxon>
        <taxon>Viridiplantae</taxon>
        <taxon>Streptophyta</taxon>
        <taxon>Embryophyta</taxon>
        <taxon>Tracheophyta</taxon>
        <taxon>Spermatophyta</taxon>
        <taxon>Magnoliopsida</taxon>
        <taxon>eudicotyledons</taxon>
        <taxon>Gunneridae</taxon>
        <taxon>Pentapetalae</taxon>
        <taxon>rosids</taxon>
        <taxon>fabids</taxon>
        <taxon>Cucurbitales</taxon>
        <taxon>Cucurbitaceae</taxon>
        <taxon>Benincaseae</taxon>
        <taxon>Cucumis</taxon>
    </lineage>
</organism>
<reference evidence="1 2" key="4">
    <citation type="journal article" date="2011" name="BMC Genomics">
        <title>RNA-Seq improves annotation of protein-coding genes in the cucumber genome.</title>
        <authorList>
            <person name="Li Z."/>
            <person name="Zhang Z."/>
            <person name="Yan P."/>
            <person name="Huang S."/>
            <person name="Fei Z."/>
            <person name="Lin K."/>
        </authorList>
    </citation>
    <scope>NUCLEOTIDE SEQUENCE [LARGE SCALE GENOMIC DNA]</scope>
    <source>
        <strain evidence="2">cv. 9930</strain>
    </source>
</reference>
<gene>
    <name evidence="1" type="ORF">Csa_4G471190</name>
</gene>
<evidence type="ECO:0000313" key="2">
    <source>
        <dbReference type="Proteomes" id="UP000029981"/>
    </source>
</evidence>
<proteinExistence type="predicted"/>
<dbReference type="Gramene" id="KGN54768">
    <property type="protein sequence ID" value="KGN54768"/>
    <property type="gene ID" value="Csa_4G471190"/>
</dbReference>
<dbReference type="EMBL" id="CM002925">
    <property type="protein sequence ID" value="KGN54768.1"/>
    <property type="molecule type" value="Genomic_DNA"/>
</dbReference>